<dbReference type="AlphaFoldDB" id="A0A8H6SGX2"/>
<dbReference type="InterPro" id="IPR034164">
    <property type="entry name" value="Pepsin-like_dom"/>
</dbReference>
<dbReference type="GO" id="GO:0006508">
    <property type="term" value="P:proteolysis"/>
    <property type="evidence" value="ECO:0007669"/>
    <property type="project" value="UniProtKB-KW"/>
</dbReference>
<evidence type="ECO:0000256" key="4">
    <source>
        <dbReference type="RuleBase" id="RU000454"/>
    </source>
</evidence>
<evidence type="ECO:0000256" key="2">
    <source>
        <dbReference type="ARBA" id="ARBA00022750"/>
    </source>
</evidence>
<dbReference type="InterPro" id="IPR001969">
    <property type="entry name" value="Aspartic_peptidase_AS"/>
</dbReference>
<dbReference type="InterPro" id="IPR033121">
    <property type="entry name" value="PEPTIDASE_A1"/>
</dbReference>
<evidence type="ECO:0000313" key="8">
    <source>
        <dbReference type="Proteomes" id="UP000636479"/>
    </source>
</evidence>
<dbReference type="GO" id="GO:0000324">
    <property type="term" value="C:fungal-type vacuole"/>
    <property type="evidence" value="ECO:0007669"/>
    <property type="project" value="TreeGrafter"/>
</dbReference>
<dbReference type="OrthoDB" id="15189at2759"/>
<keyword evidence="2 4" id="KW-0064">Aspartyl protease</keyword>
<dbReference type="EMBL" id="JACAZF010000007">
    <property type="protein sequence ID" value="KAF7299164.1"/>
    <property type="molecule type" value="Genomic_DNA"/>
</dbReference>
<proteinExistence type="inferred from homology"/>
<dbReference type="PRINTS" id="PR00792">
    <property type="entry name" value="PEPSIN"/>
</dbReference>
<protein>
    <submittedName>
        <fullName evidence="7">Acid protease</fullName>
    </submittedName>
</protein>
<sequence length="438" mass="46178">MPFTSLALLPLIFTAFTDAAYTPSSFSAPISGRASRRRDKANALGSNGITSLAGANTDSEYLVNVTVGGQNFRLLVDTGSADLYIPNINFTCVNATGNTVPQSTCALGSAGFDPTASKTFQLLDNVSFNNTYGTGEFVAGPMGLDTVTIAGIEVKKQVVAVPDIAFLEGNGERSGILGLAFPDDTHLFNVSDPTKASSSTRNPYDSFFLSAYKQNKVNRPYFSLALNRGSVANELNSTLDPNLGYIAFGGDVPVAMLPHTSTTVPIQTVALSSNTSAEFLWYAVTIDSYNFPGSESIPAAANGSSTPGPTIIDSGTQLVVVPEPVAAGYASKFNPPATLTAAATGLSLWTADCNATVPEFSVTIGRKNFTMDQKDLLFPVLADKQGDIVCLLGVQNASHPALAFEQSIFILGDTFLHNVVTTFNPIDKEVALTERAPY</sequence>
<dbReference type="InterPro" id="IPR021109">
    <property type="entry name" value="Peptidase_aspartic_dom_sf"/>
</dbReference>
<keyword evidence="4 7" id="KW-0645">Protease</keyword>
<organism evidence="7 8">
    <name type="scientific">Mycena indigotica</name>
    <dbReference type="NCBI Taxonomy" id="2126181"/>
    <lineage>
        <taxon>Eukaryota</taxon>
        <taxon>Fungi</taxon>
        <taxon>Dikarya</taxon>
        <taxon>Basidiomycota</taxon>
        <taxon>Agaricomycotina</taxon>
        <taxon>Agaricomycetes</taxon>
        <taxon>Agaricomycetidae</taxon>
        <taxon>Agaricales</taxon>
        <taxon>Marasmiineae</taxon>
        <taxon>Mycenaceae</taxon>
        <taxon>Mycena</taxon>
    </lineage>
</organism>
<name>A0A8H6SGX2_9AGAR</name>
<keyword evidence="5" id="KW-0732">Signal</keyword>
<keyword evidence="4" id="KW-0378">Hydrolase</keyword>
<feature type="domain" description="Peptidase A1" evidence="6">
    <location>
        <begin position="61"/>
        <end position="433"/>
    </location>
</feature>
<dbReference type="Proteomes" id="UP000636479">
    <property type="component" value="Unassembled WGS sequence"/>
</dbReference>
<evidence type="ECO:0000256" key="3">
    <source>
        <dbReference type="PIRSR" id="PIRSR601461-1"/>
    </source>
</evidence>
<feature type="active site" evidence="3">
    <location>
        <position position="313"/>
    </location>
</feature>
<evidence type="ECO:0000256" key="1">
    <source>
        <dbReference type="ARBA" id="ARBA00007447"/>
    </source>
</evidence>
<dbReference type="Gene3D" id="2.40.70.10">
    <property type="entry name" value="Acid Proteases"/>
    <property type="match status" value="2"/>
</dbReference>
<dbReference type="GeneID" id="59347826"/>
<keyword evidence="8" id="KW-1185">Reference proteome</keyword>
<dbReference type="PANTHER" id="PTHR47966:SF47">
    <property type="entry name" value="ENDOPEPTIDASE, PUTATIVE (AFU_ORTHOLOGUE AFUA_3G01220)-RELATED"/>
    <property type="match status" value="1"/>
</dbReference>
<feature type="active site" evidence="3">
    <location>
        <position position="77"/>
    </location>
</feature>
<feature type="chain" id="PRO_5034078500" evidence="5">
    <location>
        <begin position="20"/>
        <end position="438"/>
    </location>
</feature>
<reference evidence="7" key="1">
    <citation type="submission" date="2020-05" db="EMBL/GenBank/DDBJ databases">
        <title>Mycena genomes resolve the evolution of fungal bioluminescence.</title>
        <authorList>
            <person name="Tsai I.J."/>
        </authorList>
    </citation>
    <scope>NUCLEOTIDE SEQUENCE</scope>
    <source>
        <strain evidence="7">171206Taipei</strain>
    </source>
</reference>
<comment type="similarity">
    <text evidence="1 4">Belongs to the peptidase A1 family.</text>
</comment>
<evidence type="ECO:0000256" key="5">
    <source>
        <dbReference type="SAM" id="SignalP"/>
    </source>
</evidence>
<evidence type="ECO:0000313" key="7">
    <source>
        <dbReference type="EMBL" id="KAF7299164.1"/>
    </source>
</evidence>
<dbReference type="Pfam" id="PF00026">
    <property type="entry name" value="Asp"/>
    <property type="match status" value="1"/>
</dbReference>
<feature type="signal peptide" evidence="5">
    <location>
        <begin position="1"/>
        <end position="19"/>
    </location>
</feature>
<dbReference type="InterPro" id="IPR001461">
    <property type="entry name" value="Aspartic_peptidase_A1"/>
</dbReference>
<comment type="caution">
    <text evidence="7">The sequence shown here is derived from an EMBL/GenBank/DDBJ whole genome shotgun (WGS) entry which is preliminary data.</text>
</comment>
<dbReference type="PROSITE" id="PS00141">
    <property type="entry name" value="ASP_PROTEASE"/>
    <property type="match status" value="1"/>
</dbReference>
<evidence type="ECO:0000259" key="6">
    <source>
        <dbReference type="PROSITE" id="PS51767"/>
    </source>
</evidence>
<dbReference type="SUPFAM" id="SSF50630">
    <property type="entry name" value="Acid proteases"/>
    <property type="match status" value="1"/>
</dbReference>
<dbReference type="GO" id="GO:0004190">
    <property type="term" value="F:aspartic-type endopeptidase activity"/>
    <property type="evidence" value="ECO:0007669"/>
    <property type="project" value="UniProtKB-KW"/>
</dbReference>
<dbReference type="RefSeq" id="XP_037218552.1">
    <property type="nucleotide sequence ID" value="XM_037365310.1"/>
</dbReference>
<accession>A0A8H6SGX2</accession>
<dbReference type="PROSITE" id="PS51767">
    <property type="entry name" value="PEPTIDASE_A1"/>
    <property type="match status" value="1"/>
</dbReference>
<dbReference type="PANTHER" id="PTHR47966">
    <property type="entry name" value="BETA-SITE APP-CLEAVING ENZYME, ISOFORM A-RELATED"/>
    <property type="match status" value="1"/>
</dbReference>
<gene>
    <name evidence="7" type="ORF">MIND_00865000</name>
</gene>
<dbReference type="CDD" id="cd05471">
    <property type="entry name" value="pepsin_like"/>
    <property type="match status" value="1"/>
</dbReference>